<keyword evidence="7 9" id="KW-0472">Membrane</keyword>
<feature type="transmembrane region" description="Helical" evidence="9">
    <location>
        <begin position="204"/>
        <end position="228"/>
    </location>
</feature>
<dbReference type="GO" id="GO:0008137">
    <property type="term" value="F:NADH dehydrogenase (ubiquinone) activity"/>
    <property type="evidence" value="ECO:0007669"/>
    <property type="project" value="InterPro"/>
</dbReference>
<feature type="transmembrane region" description="Helical" evidence="9">
    <location>
        <begin position="448"/>
        <end position="465"/>
    </location>
</feature>
<evidence type="ECO:0000256" key="2">
    <source>
        <dbReference type="ARBA" id="ARBA00005346"/>
    </source>
</evidence>
<feature type="transmembrane region" description="Helical" evidence="9">
    <location>
        <begin position="6"/>
        <end position="23"/>
    </location>
</feature>
<feature type="transmembrane region" description="Helical" evidence="9">
    <location>
        <begin position="406"/>
        <end position="427"/>
    </location>
</feature>
<feature type="transmembrane region" description="Helical" evidence="9">
    <location>
        <begin position="130"/>
        <end position="150"/>
    </location>
</feature>
<evidence type="ECO:0000313" key="12">
    <source>
        <dbReference type="Proteomes" id="UP000077271"/>
    </source>
</evidence>
<comment type="subcellular location">
    <subcellularLocation>
        <location evidence="1">Cell membrane</location>
        <topology evidence="1">Multi-pass membrane protein</topology>
    </subcellularLocation>
    <subcellularLocation>
        <location evidence="8">Membrane</location>
        <topology evidence="8">Multi-pass membrane protein</topology>
    </subcellularLocation>
</comment>
<comment type="caution">
    <text evidence="11">The sequence shown here is derived from an EMBL/GenBank/DDBJ whole genome shotgun (WGS) entry which is preliminary data.</text>
</comment>
<feature type="transmembrane region" description="Helical" evidence="9">
    <location>
        <begin position="107"/>
        <end position="124"/>
    </location>
</feature>
<evidence type="ECO:0000259" key="10">
    <source>
        <dbReference type="Pfam" id="PF00361"/>
    </source>
</evidence>
<evidence type="ECO:0000256" key="3">
    <source>
        <dbReference type="ARBA" id="ARBA00022449"/>
    </source>
</evidence>
<keyword evidence="3" id="KW-0813">Transport</keyword>
<accession>A0A177KY33</accession>
<sequence>MINLPVLPILIPLIAAIVLLFISKSVLAQRVVSVIASASTVVSALILMAKVKSDGIQTVDMGSWPAPFGITLVSDMLSILLVLTASIITLCVVLYSFRSIGNGRERFYYYPIVQFLLLGVNGSFTTGDIFNLFVFFEIMLMSSYVLIVIGGTKIQLRESIKYILVNIISSAIFVIAVGFLYSVTGSLNMAHISARISEISTEPIITVLAVLFLIVFGLKGAIFPLYFWLPGSYAAPPAPILALFGSLLTKVGIYAILRTYTLFFYHDQPFTHDLMSLLALLTIVAGVIGALAYRDVKQILIYNIIIAVGVLLFGIATMTEESIAGTLFYLIHDMIVKAALFLLGGIIIYIAGTSNLTKMGGLIRQYPALGWTFLLTSFALAGIPPLSGFTGKLLIVRSGFSEGEYVGSIVVLLSSLAVLYSVVNLFMEAFWKTPETPLLDVKKQTGSLFIPAAVLVLLSVLYGVGTEAVYPYVMQAVDTLIHPEIYIDAVLKE</sequence>
<evidence type="ECO:0000256" key="6">
    <source>
        <dbReference type="ARBA" id="ARBA00022989"/>
    </source>
</evidence>
<feature type="transmembrane region" description="Helical" evidence="9">
    <location>
        <begin position="368"/>
        <end position="386"/>
    </location>
</feature>
<evidence type="ECO:0000256" key="9">
    <source>
        <dbReference type="SAM" id="Phobius"/>
    </source>
</evidence>
<reference evidence="11 12" key="1">
    <citation type="submission" date="2016-01" db="EMBL/GenBank/DDBJ databases">
        <title>Investigation of taxonomic status of Bacillus aminovorans.</title>
        <authorList>
            <person name="Verma A."/>
            <person name="Pal Y."/>
            <person name="Krishnamurthi S."/>
        </authorList>
    </citation>
    <scope>NUCLEOTIDE SEQUENCE [LARGE SCALE GENOMIC DNA]</scope>
    <source>
        <strain evidence="11 12">DSM 4337</strain>
    </source>
</reference>
<evidence type="ECO:0000256" key="5">
    <source>
        <dbReference type="ARBA" id="ARBA00022692"/>
    </source>
</evidence>
<dbReference type="RefSeq" id="WP_063974627.1">
    <property type="nucleotide sequence ID" value="NZ_LQWZ01000010.1"/>
</dbReference>
<dbReference type="PANTHER" id="PTHR42703:SF1">
    <property type="entry name" value="NA(+)_H(+) ANTIPORTER SUBUNIT D1"/>
    <property type="match status" value="1"/>
</dbReference>
<dbReference type="AlphaFoldDB" id="A0A177KY33"/>
<dbReference type="Pfam" id="PF00361">
    <property type="entry name" value="Proton_antipo_M"/>
    <property type="match status" value="1"/>
</dbReference>
<dbReference type="PRINTS" id="PR01437">
    <property type="entry name" value="NUOXDRDTASE4"/>
</dbReference>
<dbReference type="InterPro" id="IPR050586">
    <property type="entry name" value="CPA3_Na-H_Antiporter_D"/>
</dbReference>
<feature type="transmembrane region" description="Helical" evidence="9">
    <location>
        <begin position="300"/>
        <end position="318"/>
    </location>
</feature>
<keyword evidence="3" id="KW-0050">Antiport</keyword>
<name>A0A177KY33_9BACI</name>
<evidence type="ECO:0000313" key="11">
    <source>
        <dbReference type="EMBL" id="OAH58309.1"/>
    </source>
</evidence>
<keyword evidence="5 8" id="KW-0812">Transmembrane</keyword>
<feature type="domain" description="NADH:quinone oxidoreductase/Mrp antiporter transmembrane" evidence="10">
    <location>
        <begin position="128"/>
        <end position="414"/>
    </location>
</feature>
<gene>
    <name evidence="11" type="ORF">AWH48_18195</name>
</gene>
<proteinExistence type="inferred from homology"/>
<dbReference type="PANTHER" id="PTHR42703">
    <property type="entry name" value="NADH DEHYDROGENASE"/>
    <property type="match status" value="1"/>
</dbReference>
<dbReference type="Proteomes" id="UP000077271">
    <property type="component" value="Unassembled WGS sequence"/>
</dbReference>
<dbReference type="GO" id="GO:0015297">
    <property type="term" value="F:antiporter activity"/>
    <property type="evidence" value="ECO:0007669"/>
    <property type="project" value="UniProtKB-KW"/>
</dbReference>
<dbReference type="GO" id="GO:0042773">
    <property type="term" value="P:ATP synthesis coupled electron transport"/>
    <property type="evidence" value="ECO:0007669"/>
    <property type="project" value="InterPro"/>
</dbReference>
<dbReference type="InterPro" id="IPR001750">
    <property type="entry name" value="ND/Mrp_TM"/>
</dbReference>
<feature type="transmembrane region" description="Helical" evidence="9">
    <location>
        <begin position="240"/>
        <end position="262"/>
    </location>
</feature>
<dbReference type="EMBL" id="LQWZ01000010">
    <property type="protein sequence ID" value="OAH58309.1"/>
    <property type="molecule type" value="Genomic_DNA"/>
</dbReference>
<feature type="transmembrane region" description="Helical" evidence="9">
    <location>
        <begin position="274"/>
        <end position="293"/>
    </location>
</feature>
<evidence type="ECO:0000256" key="1">
    <source>
        <dbReference type="ARBA" id="ARBA00004651"/>
    </source>
</evidence>
<keyword evidence="4" id="KW-1003">Cell membrane</keyword>
<evidence type="ECO:0000256" key="7">
    <source>
        <dbReference type="ARBA" id="ARBA00023136"/>
    </source>
</evidence>
<comment type="similarity">
    <text evidence="2">Belongs to the CPA3 antiporters (TC 2.A.63) subunit D family.</text>
</comment>
<organism evidence="11 12">
    <name type="scientific">Domibacillus aminovorans</name>
    <dbReference type="NCBI Taxonomy" id="29332"/>
    <lineage>
        <taxon>Bacteria</taxon>
        <taxon>Bacillati</taxon>
        <taxon>Bacillota</taxon>
        <taxon>Bacilli</taxon>
        <taxon>Bacillales</taxon>
        <taxon>Bacillaceae</taxon>
        <taxon>Domibacillus</taxon>
    </lineage>
</organism>
<dbReference type="InterPro" id="IPR003918">
    <property type="entry name" value="NADH_UbQ_OxRdtase"/>
</dbReference>
<evidence type="ECO:0000256" key="8">
    <source>
        <dbReference type="RuleBase" id="RU000320"/>
    </source>
</evidence>
<feature type="transmembrane region" description="Helical" evidence="9">
    <location>
        <begin position="69"/>
        <end position="95"/>
    </location>
</feature>
<feature type="transmembrane region" description="Helical" evidence="9">
    <location>
        <begin position="162"/>
        <end position="184"/>
    </location>
</feature>
<evidence type="ECO:0000256" key="4">
    <source>
        <dbReference type="ARBA" id="ARBA00022475"/>
    </source>
</evidence>
<feature type="transmembrane region" description="Helical" evidence="9">
    <location>
        <begin position="30"/>
        <end position="49"/>
    </location>
</feature>
<dbReference type="OrthoDB" id="9811718at2"/>
<keyword evidence="6 9" id="KW-1133">Transmembrane helix</keyword>
<feature type="transmembrane region" description="Helical" evidence="9">
    <location>
        <begin position="338"/>
        <end position="356"/>
    </location>
</feature>
<dbReference type="NCBIfam" id="NF005818">
    <property type="entry name" value="PRK07691.1"/>
    <property type="match status" value="1"/>
</dbReference>
<protein>
    <submittedName>
        <fullName evidence="11">Cation:proton antiporter</fullName>
    </submittedName>
</protein>
<dbReference type="GO" id="GO:0005886">
    <property type="term" value="C:plasma membrane"/>
    <property type="evidence" value="ECO:0007669"/>
    <property type="project" value="UniProtKB-SubCell"/>
</dbReference>